<feature type="region of interest" description="Disordered" evidence="2">
    <location>
        <begin position="328"/>
        <end position="352"/>
    </location>
</feature>
<keyword evidence="1" id="KW-0862">Zinc</keyword>
<feature type="region of interest" description="Disordered" evidence="2">
    <location>
        <begin position="51"/>
        <end position="74"/>
    </location>
</feature>
<dbReference type="Proteomes" id="UP001258017">
    <property type="component" value="Unassembled WGS sequence"/>
</dbReference>
<gene>
    <name evidence="4" type="ORF">KPH14_012996</name>
</gene>
<protein>
    <recommendedName>
        <fullName evidence="3">CCHC-type domain-containing protein</fullName>
    </recommendedName>
</protein>
<reference evidence="4" key="2">
    <citation type="journal article" date="2023" name="Commun. Biol.">
        <title>Intrasexual cuticular hydrocarbon dimorphism in a wasp sheds light on hydrocarbon biosynthesis genes in Hymenoptera.</title>
        <authorList>
            <person name="Moris V.C."/>
            <person name="Podsiadlowski L."/>
            <person name="Martin S."/>
            <person name="Oeyen J.P."/>
            <person name="Donath A."/>
            <person name="Petersen M."/>
            <person name="Wilbrandt J."/>
            <person name="Misof B."/>
            <person name="Liedtke D."/>
            <person name="Thamm M."/>
            <person name="Scheiner R."/>
            <person name="Schmitt T."/>
            <person name="Niehuis O."/>
        </authorList>
    </citation>
    <scope>NUCLEOTIDE SEQUENCE</scope>
    <source>
        <strain evidence="4">GBR_01_08_01A</strain>
    </source>
</reference>
<dbReference type="EMBL" id="JAIFRP010005245">
    <property type="protein sequence ID" value="KAK2574692.1"/>
    <property type="molecule type" value="Genomic_DNA"/>
</dbReference>
<accession>A0AAD9R7V3</accession>
<dbReference type="InterPro" id="IPR021109">
    <property type="entry name" value="Peptidase_aspartic_dom_sf"/>
</dbReference>
<dbReference type="AlphaFoldDB" id="A0AAD9R7V3"/>
<feature type="compositionally biased region" description="Polar residues" evidence="2">
    <location>
        <begin position="328"/>
        <end position="337"/>
    </location>
</feature>
<evidence type="ECO:0000259" key="3">
    <source>
        <dbReference type="PROSITE" id="PS50158"/>
    </source>
</evidence>
<dbReference type="PROSITE" id="PS50158">
    <property type="entry name" value="ZF_CCHC"/>
    <property type="match status" value="1"/>
</dbReference>
<evidence type="ECO:0000256" key="2">
    <source>
        <dbReference type="SAM" id="MobiDB-lite"/>
    </source>
</evidence>
<dbReference type="InterPro" id="IPR001878">
    <property type="entry name" value="Znf_CCHC"/>
</dbReference>
<evidence type="ECO:0000313" key="4">
    <source>
        <dbReference type="EMBL" id="KAK2574692.1"/>
    </source>
</evidence>
<dbReference type="SUPFAM" id="SSF57756">
    <property type="entry name" value="Retrovirus zinc finger-like domains"/>
    <property type="match status" value="1"/>
</dbReference>
<dbReference type="InterPro" id="IPR036875">
    <property type="entry name" value="Znf_CCHC_sf"/>
</dbReference>
<feature type="compositionally biased region" description="Basic and acidic residues" evidence="2">
    <location>
        <begin position="380"/>
        <end position="389"/>
    </location>
</feature>
<keyword evidence="1" id="KW-0479">Metal-binding</keyword>
<evidence type="ECO:0000313" key="5">
    <source>
        <dbReference type="Proteomes" id="UP001258017"/>
    </source>
</evidence>
<reference evidence="4" key="1">
    <citation type="submission" date="2021-08" db="EMBL/GenBank/DDBJ databases">
        <authorList>
            <person name="Misof B."/>
            <person name="Oliver O."/>
            <person name="Podsiadlowski L."/>
            <person name="Donath A."/>
            <person name="Peters R."/>
            <person name="Mayer C."/>
            <person name="Rust J."/>
            <person name="Gunkel S."/>
            <person name="Lesny P."/>
            <person name="Martin S."/>
            <person name="Oeyen J.P."/>
            <person name="Petersen M."/>
            <person name="Panagiotis P."/>
            <person name="Wilbrandt J."/>
            <person name="Tanja T."/>
        </authorList>
    </citation>
    <scope>NUCLEOTIDE SEQUENCE</scope>
    <source>
        <strain evidence="4">GBR_01_08_01A</strain>
        <tissue evidence="4">Thorax + abdomen</tissue>
    </source>
</reference>
<feature type="region of interest" description="Disordered" evidence="2">
    <location>
        <begin position="129"/>
        <end position="156"/>
    </location>
</feature>
<evidence type="ECO:0000256" key="1">
    <source>
        <dbReference type="PROSITE-ProRule" id="PRU00047"/>
    </source>
</evidence>
<dbReference type="SMART" id="SM00343">
    <property type="entry name" value="ZnF_C2HC"/>
    <property type="match status" value="2"/>
</dbReference>
<dbReference type="GO" id="GO:0003676">
    <property type="term" value="F:nucleic acid binding"/>
    <property type="evidence" value="ECO:0007669"/>
    <property type="project" value="InterPro"/>
</dbReference>
<organism evidence="4 5">
    <name type="scientific">Odynerus spinipes</name>
    <dbReference type="NCBI Taxonomy" id="1348599"/>
    <lineage>
        <taxon>Eukaryota</taxon>
        <taxon>Metazoa</taxon>
        <taxon>Ecdysozoa</taxon>
        <taxon>Arthropoda</taxon>
        <taxon>Hexapoda</taxon>
        <taxon>Insecta</taxon>
        <taxon>Pterygota</taxon>
        <taxon>Neoptera</taxon>
        <taxon>Endopterygota</taxon>
        <taxon>Hymenoptera</taxon>
        <taxon>Apocrita</taxon>
        <taxon>Aculeata</taxon>
        <taxon>Vespoidea</taxon>
        <taxon>Vespidae</taxon>
        <taxon>Eumeninae</taxon>
        <taxon>Odynerus</taxon>
    </lineage>
</organism>
<keyword evidence="1" id="KW-0863">Zinc-finger</keyword>
<sequence length="667" mass="75169">MDRLRLDEMSLSQLKEEALKYGLPILEDRNAIIDSLMTHFERNSPAAEMLPTRRDQNHSTAPSPLVTLQDDSSLNPDRLQRTSILADFTSNINSQLQLMRQSFLYQQQQQNDLILEMRRELSRLQPSTATAASTSFSHPTIGNVRGHDSSHRTSGAGASSAHAVTLLATQIPEYGGTEDENVQLWIKRVEQVARIHSAVDDVVLLAASSRLTKAARRWFDLGTGSMIESWSGFRESILKRFTRKVLYHVAIQRVEARMWNHAKESFLEYAMDKLALIHHLNLPEDSIIHLLTGGLGNMSLRAIATSLKVNSVDEFLDAMHQITSVTYEGNKASSSNSKEQKPKTPTCDTCGKMGHHQRQCRKNLQSCVYCKASGHQRENCPKLKAKERASPSAPQNRPTVATVSNDQDDQEKQTVAFVQPEVGITLLTDYSPFKIIKLNNNECSLIALLDTGSPISFVRLDVYEKFLKGREINLSPPRLSYKALNNKPIDILGSVTTSVCLQQLRDLTLPICLHVLKDNAIATHLILGRDFLEDQKITLKYVSSDSNNFNTFPKSLLQILASLVDDKEEDKLNETSIDYDLSTLAKLKNLIKEVDNSKIDIIDDNYQVTVKLKDDSVYAYAPRRFAWAERIQIREITDDLLQRGIIKSRETKISIPANRRLYISIGK</sequence>
<dbReference type="GO" id="GO:0008270">
    <property type="term" value="F:zinc ion binding"/>
    <property type="evidence" value="ECO:0007669"/>
    <property type="project" value="UniProtKB-KW"/>
</dbReference>
<feature type="region of interest" description="Disordered" evidence="2">
    <location>
        <begin position="380"/>
        <end position="410"/>
    </location>
</feature>
<proteinExistence type="predicted"/>
<name>A0AAD9R7V3_9HYME</name>
<dbReference type="Gene3D" id="4.10.60.10">
    <property type="entry name" value="Zinc finger, CCHC-type"/>
    <property type="match status" value="1"/>
</dbReference>
<dbReference type="Gene3D" id="2.40.70.10">
    <property type="entry name" value="Acid Proteases"/>
    <property type="match status" value="1"/>
</dbReference>
<dbReference type="CDD" id="cd00303">
    <property type="entry name" value="retropepsin_like"/>
    <property type="match status" value="1"/>
</dbReference>
<dbReference type="SUPFAM" id="SSF50630">
    <property type="entry name" value="Acid proteases"/>
    <property type="match status" value="1"/>
</dbReference>
<feature type="compositionally biased region" description="Polar residues" evidence="2">
    <location>
        <begin position="392"/>
        <end position="405"/>
    </location>
</feature>
<comment type="caution">
    <text evidence="4">The sequence shown here is derived from an EMBL/GenBank/DDBJ whole genome shotgun (WGS) entry which is preliminary data.</text>
</comment>
<keyword evidence="5" id="KW-1185">Reference proteome</keyword>
<feature type="domain" description="CCHC-type" evidence="3">
    <location>
        <begin position="347"/>
        <end position="362"/>
    </location>
</feature>